<keyword evidence="1" id="KW-0732">Signal</keyword>
<dbReference type="EMBL" id="CP044620">
    <property type="protein sequence ID" value="QRD85728.1"/>
    <property type="molecule type" value="Genomic_DNA"/>
</dbReference>
<proteinExistence type="predicted"/>
<evidence type="ECO:0000313" key="2">
    <source>
        <dbReference type="EMBL" id="QRD85728.1"/>
    </source>
</evidence>
<sequence length="184" mass="20047">MCSLSQLFLCALLLTPNAIANNDKASFSDVIVKDGSTEYGIPEIGHRVSSQMATSRLMNRNTLLVVYVSVLKAKGRTGTRLFCKGIQNCTKGGDEQGYKPGFQYVDFPIPKDIPTVAVSSSSWTVQMSNLAMSIMLVIFGEIREWKGAFHAHQFLNGSGKVINESVSGRTCPNMVVPVLPIKQS</sequence>
<keyword evidence="3" id="KW-1185">Reference proteome</keyword>
<gene>
    <name evidence="2" type="ORF">F9C07_2104621</name>
</gene>
<organism evidence="2 3">
    <name type="scientific">Aspergillus flavus (strain ATCC 200026 / FGSC A1120 / IAM 13836 / NRRL 3357 / JCM 12722 / SRRC 167)</name>
    <dbReference type="NCBI Taxonomy" id="332952"/>
    <lineage>
        <taxon>Eukaryota</taxon>
        <taxon>Fungi</taxon>
        <taxon>Dikarya</taxon>
        <taxon>Ascomycota</taxon>
        <taxon>Pezizomycotina</taxon>
        <taxon>Eurotiomycetes</taxon>
        <taxon>Eurotiomycetidae</taxon>
        <taxon>Eurotiales</taxon>
        <taxon>Aspergillaceae</taxon>
        <taxon>Aspergillus</taxon>
        <taxon>Aspergillus subgen. Circumdati</taxon>
    </lineage>
</organism>
<protein>
    <submittedName>
        <fullName evidence="2">Uncharacterized protein</fullName>
    </submittedName>
</protein>
<feature type="signal peptide" evidence="1">
    <location>
        <begin position="1"/>
        <end position="20"/>
    </location>
</feature>
<dbReference type="Proteomes" id="UP000596276">
    <property type="component" value="Chromosome 3"/>
</dbReference>
<name>A0A7U2ML82_ASPFN</name>
<dbReference type="VEuPathDB" id="FungiDB:F9C07_2104621"/>
<feature type="chain" id="PRO_5030607954" evidence="1">
    <location>
        <begin position="21"/>
        <end position="184"/>
    </location>
</feature>
<evidence type="ECO:0000256" key="1">
    <source>
        <dbReference type="SAM" id="SignalP"/>
    </source>
</evidence>
<accession>A0A7U2ML82</accession>
<dbReference type="AlphaFoldDB" id="A0A7U2ML82"/>
<reference evidence="3" key="1">
    <citation type="journal article" date="2021" name="G3 (Bethesda)">
        <title>Chromosome assembled and annotated genome sequence of Aspergillus flavus NRRL 3357.</title>
        <authorList>
            <person name="Skerker J.M."/>
            <person name="Pianalto K.M."/>
            <person name="Mondo S.J."/>
            <person name="Yang K."/>
            <person name="Arkin A.P."/>
            <person name="Keller N.P."/>
            <person name="Grigoriev I.V."/>
            <person name="Louise Glass N.L."/>
        </authorList>
    </citation>
    <scope>NUCLEOTIDE SEQUENCE [LARGE SCALE GENOMIC DNA]</scope>
    <source>
        <strain evidence="3">ATCC 200026 / FGSC A1120 / IAM 13836 / NRRL 3357 / JCM 12722 / SRRC 167</strain>
    </source>
</reference>
<evidence type="ECO:0000313" key="3">
    <source>
        <dbReference type="Proteomes" id="UP000596276"/>
    </source>
</evidence>
<dbReference type="VEuPathDB" id="FungiDB:AFLA_006949"/>